<dbReference type="SUPFAM" id="SSF56954">
    <property type="entry name" value="Outer membrane efflux proteins (OEP)"/>
    <property type="match status" value="1"/>
</dbReference>
<evidence type="ECO:0000256" key="2">
    <source>
        <dbReference type="RuleBase" id="RU362097"/>
    </source>
</evidence>
<keyword evidence="2" id="KW-0564">Palmitate</keyword>
<dbReference type="EMBL" id="JACBYR010000001">
    <property type="protein sequence ID" value="NYE82583.1"/>
    <property type="molecule type" value="Genomic_DNA"/>
</dbReference>
<dbReference type="Gene3D" id="1.20.1600.10">
    <property type="entry name" value="Outer membrane efflux proteins (OEP)"/>
    <property type="match status" value="1"/>
</dbReference>
<comment type="subcellular location">
    <subcellularLocation>
        <location evidence="2">Cell membrane</location>
        <topology evidence="2">Lipid-anchor</topology>
    </subcellularLocation>
</comment>
<sequence>MRGSLESTGPATVSAAVSAALTATVIAALATLLSACTAPPQPPPASTLQVPADWRTRVGPSAPIEAAWWTAFGDPALNALVDRALAGNGDLRVARSRMEEFQARLRIAQAARYPTLDLSVSPSRARSLSALGVDRELTVYQAGVQAAYEVDVWGRIARLTEAAFADAEARQAAADAAALSVAASAASGYLTLRGQDAQLALAQATLETRQRSLDFARRQFETGYSSRLEWLQAQSEYRATAETIPQLQRAIQQQENALSILIGANPGPIPRGPALGDIRMPPLPDGLPSELLRRRPDIFQAERAVVAADASLRAARDQLLPSLRLTATAGVQGFTLDQLLNNPFTLWSIGGSVLAPLFEGGRLRAQTEVSAAVRDQAVFAYESTVRNAFSESNNGLVAVERLREQEVQVAERRAAAAEALRIAVNRQRNGYASYLEALDAQRTLNTAEVSLLQIRTNLLTAEVDLYRAMGGGWTAPGR</sequence>
<dbReference type="AlphaFoldDB" id="A0A7Y9IU80"/>
<gene>
    <name evidence="3" type="ORF">FHW18_001854</name>
</gene>
<dbReference type="InterPro" id="IPR010131">
    <property type="entry name" value="MdtP/NodT-like"/>
</dbReference>
<reference evidence="3 4" key="1">
    <citation type="submission" date="2020-07" db="EMBL/GenBank/DDBJ databases">
        <title>Genomic Encyclopedia of Type Strains, Phase IV (KMG-V): Genome sequencing to study the core and pangenomes of soil and plant-associated prokaryotes.</title>
        <authorList>
            <person name="Whitman W."/>
        </authorList>
    </citation>
    <scope>NUCLEOTIDE SEQUENCE [LARGE SCALE GENOMIC DNA]</scope>
    <source>
        <strain evidence="3 4">SAS40</strain>
    </source>
</reference>
<protein>
    <submittedName>
        <fullName evidence="3">NodT family efflux transporter outer membrane factor (OMF) lipoprotein</fullName>
    </submittedName>
</protein>
<keyword evidence="2" id="KW-1134">Transmembrane beta strand</keyword>
<keyword evidence="2" id="KW-0472">Membrane</keyword>
<keyword evidence="2 3" id="KW-0449">Lipoprotein</keyword>
<dbReference type="NCBIfam" id="TIGR01845">
    <property type="entry name" value="outer_NodT"/>
    <property type="match status" value="1"/>
</dbReference>
<evidence type="ECO:0000313" key="4">
    <source>
        <dbReference type="Proteomes" id="UP000542125"/>
    </source>
</evidence>
<dbReference type="RefSeq" id="WP_179585595.1">
    <property type="nucleotide sequence ID" value="NZ_JACBYR010000001.1"/>
</dbReference>
<evidence type="ECO:0000256" key="1">
    <source>
        <dbReference type="ARBA" id="ARBA00007613"/>
    </source>
</evidence>
<organism evidence="3 4">
    <name type="scientific">Pigmentiphaga litoralis</name>
    <dbReference type="NCBI Taxonomy" id="516702"/>
    <lineage>
        <taxon>Bacteria</taxon>
        <taxon>Pseudomonadati</taxon>
        <taxon>Pseudomonadota</taxon>
        <taxon>Betaproteobacteria</taxon>
        <taxon>Burkholderiales</taxon>
        <taxon>Alcaligenaceae</taxon>
        <taxon>Pigmentiphaga</taxon>
    </lineage>
</organism>
<proteinExistence type="inferred from homology"/>
<dbReference type="GO" id="GO:0015562">
    <property type="term" value="F:efflux transmembrane transporter activity"/>
    <property type="evidence" value="ECO:0007669"/>
    <property type="project" value="InterPro"/>
</dbReference>
<dbReference type="Proteomes" id="UP000542125">
    <property type="component" value="Unassembled WGS sequence"/>
</dbReference>
<name>A0A7Y9IU80_9BURK</name>
<dbReference type="GO" id="GO:0005886">
    <property type="term" value="C:plasma membrane"/>
    <property type="evidence" value="ECO:0007669"/>
    <property type="project" value="UniProtKB-SubCell"/>
</dbReference>
<evidence type="ECO:0000313" key="3">
    <source>
        <dbReference type="EMBL" id="NYE82583.1"/>
    </source>
</evidence>
<dbReference type="PANTHER" id="PTHR30203">
    <property type="entry name" value="OUTER MEMBRANE CATION EFFLUX PROTEIN"/>
    <property type="match status" value="1"/>
</dbReference>
<accession>A0A7Y9IU80</accession>
<dbReference type="Gene3D" id="2.20.200.10">
    <property type="entry name" value="Outer membrane efflux proteins (OEP)"/>
    <property type="match status" value="1"/>
</dbReference>
<dbReference type="PANTHER" id="PTHR30203:SF33">
    <property type="entry name" value="BLR4455 PROTEIN"/>
    <property type="match status" value="1"/>
</dbReference>
<keyword evidence="2" id="KW-0812">Transmembrane</keyword>
<dbReference type="InterPro" id="IPR003423">
    <property type="entry name" value="OMP_efflux"/>
</dbReference>
<dbReference type="Pfam" id="PF02321">
    <property type="entry name" value="OEP"/>
    <property type="match status" value="2"/>
</dbReference>
<comment type="caution">
    <text evidence="3">The sequence shown here is derived from an EMBL/GenBank/DDBJ whole genome shotgun (WGS) entry which is preliminary data.</text>
</comment>
<keyword evidence="4" id="KW-1185">Reference proteome</keyword>
<comment type="similarity">
    <text evidence="1 2">Belongs to the outer membrane factor (OMF) (TC 1.B.17) family.</text>
</comment>